<feature type="transmembrane region" description="Helical" evidence="1">
    <location>
        <begin position="193"/>
        <end position="211"/>
    </location>
</feature>
<organism evidence="3 4">
    <name type="scientific">Leptosia nina</name>
    <dbReference type="NCBI Taxonomy" id="320188"/>
    <lineage>
        <taxon>Eukaryota</taxon>
        <taxon>Metazoa</taxon>
        <taxon>Ecdysozoa</taxon>
        <taxon>Arthropoda</taxon>
        <taxon>Hexapoda</taxon>
        <taxon>Insecta</taxon>
        <taxon>Pterygota</taxon>
        <taxon>Neoptera</taxon>
        <taxon>Endopterygota</taxon>
        <taxon>Lepidoptera</taxon>
        <taxon>Glossata</taxon>
        <taxon>Ditrysia</taxon>
        <taxon>Papilionoidea</taxon>
        <taxon>Pieridae</taxon>
        <taxon>Pierinae</taxon>
        <taxon>Leptosia</taxon>
    </lineage>
</organism>
<feature type="transmembrane region" description="Helical" evidence="1">
    <location>
        <begin position="373"/>
        <end position="395"/>
    </location>
</feature>
<feature type="transmembrane region" description="Helical" evidence="1">
    <location>
        <begin position="520"/>
        <end position="539"/>
    </location>
</feature>
<gene>
    <name evidence="3" type="ORF">LNINA_LOCUS11466</name>
</gene>
<keyword evidence="1" id="KW-0812">Transmembrane</keyword>
<keyword evidence="1" id="KW-1133">Transmembrane helix</keyword>
<dbReference type="Proteomes" id="UP001497472">
    <property type="component" value="Unassembled WGS sequence"/>
</dbReference>
<evidence type="ECO:0000313" key="3">
    <source>
        <dbReference type="EMBL" id="CAK1552422.1"/>
    </source>
</evidence>
<feature type="transmembrane region" description="Helical" evidence="1">
    <location>
        <begin position="296"/>
        <end position="316"/>
    </location>
</feature>
<feature type="transmembrane region" description="Helical" evidence="1">
    <location>
        <begin position="480"/>
        <end position="500"/>
    </location>
</feature>
<dbReference type="PANTHER" id="PTHR11161:SF72">
    <property type="entry name" value="FI21449P1"/>
    <property type="match status" value="1"/>
</dbReference>
<feature type="transmembrane region" description="Helical" evidence="1">
    <location>
        <begin position="407"/>
        <end position="429"/>
    </location>
</feature>
<sequence>MMKDQISTIKNLPQEYASDPRHFDRTLLHRGYCLTTRCPSSETNTTLRFEQCVEQHALTPGVKASLQSHFCVSRENKPRNLDRPELIFLAVLGVVLAFNVVGTLYDILQFGKNTYLQAWSVRYNWQKLITTYEEGDPRVSSLTAIQGIRVLLLVLVMMTHSSEIQHKLYLYNPGRLEQFLQQSVTMLIRNGSALVMGFVVISNFLFGYSLLVLSKTRKLGLAQLPMCLLHRIIRLAPVHLLVIGFAATWWRHAGDGPQWSGIVSAESEVCRKKFLSHVFFMHNLINPEEHCLLQTWFLAVDFQLYVVAAALSLWLLQTGRRAIPFLTTLFFGSCLLNVVLAYFNDWKSLLYIMLPENVRTTFHDVPSFYRFYVAPWGSLPSCFLGLLLAHVYFHMQENGFKIFKYKLLVWTFHLIVPIHVGFILCGNYIKDTKSGFATALYMGAERPAFAALAAFYVLAVANNVDSVVRRIFAVKLFQILGRISLPVLMLHWCVNMMLVASRRTLSEVSVQNIASDLISTIWWTYVLAIPVSLLVEAPIQKCFNSFVKSRFVETPTSRPQTPVKRTRYHRKKSS</sequence>
<protein>
    <recommendedName>
        <fullName evidence="2">Acyltransferase 3 domain-containing protein</fullName>
    </recommendedName>
</protein>
<dbReference type="InterPro" id="IPR002656">
    <property type="entry name" value="Acyl_transf_3_dom"/>
</dbReference>
<dbReference type="EMBL" id="CAVLEF010000144">
    <property type="protein sequence ID" value="CAK1552422.1"/>
    <property type="molecule type" value="Genomic_DNA"/>
</dbReference>
<dbReference type="Pfam" id="PF01757">
    <property type="entry name" value="Acyl_transf_3"/>
    <property type="match status" value="1"/>
</dbReference>
<name>A0AAV1JW84_9NEOP</name>
<dbReference type="GO" id="GO:0016747">
    <property type="term" value="F:acyltransferase activity, transferring groups other than amino-acyl groups"/>
    <property type="evidence" value="ECO:0007669"/>
    <property type="project" value="InterPro"/>
</dbReference>
<reference evidence="3 4" key="1">
    <citation type="submission" date="2023-11" db="EMBL/GenBank/DDBJ databases">
        <authorList>
            <person name="Okamura Y."/>
        </authorList>
    </citation>
    <scope>NUCLEOTIDE SEQUENCE [LARGE SCALE GENOMIC DNA]</scope>
</reference>
<keyword evidence="1" id="KW-0472">Membrane</keyword>
<feature type="transmembrane region" description="Helical" evidence="1">
    <location>
        <begin position="86"/>
        <end position="105"/>
    </location>
</feature>
<feature type="transmembrane region" description="Helical" evidence="1">
    <location>
        <begin position="449"/>
        <end position="468"/>
    </location>
</feature>
<dbReference type="AlphaFoldDB" id="A0AAV1JW84"/>
<dbReference type="InterPro" id="IPR052728">
    <property type="entry name" value="O2_lipid_transport_reg"/>
</dbReference>
<keyword evidence="4" id="KW-1185">Reference proteome</keyword>
<proteinExistence type="predicted"/>
<evidence type="ECO:0000256" key="1">
    <source>
        <dbReference type="SAM" id="Phobius"/>
    </source>
</evidence>
<dbReference type="PANTHER" id="PTHR11161">
    <property type="entry name" value="O-ACYLTRANSFERASE"/>
    <property type="match status" value="1"/>
</dbReference>
<feature type="transmembrane region" description="Helical" evidence="1">
    <location>
        <begin position="323"/>
        <end position="343"/>
    </location>
</feature>
<evidence type="ECO:0000259" key="2">
    <source>
        <dbReference type="Pfam" id="PF01757"/>
    </source>
</evidence>
<feature type="domain" description="Acyltransferase 3" evidence="2">
    <location>
        <begin position="144"/>
        <end position="535"/>
    </location>
</feature>
<accession>A0AAV1JW84</accession>
<feature type="transmembrane region" description="Helical" evidence="1">
    <location>
        <begin position="232"/>
        <end position="250"/>
    </location>
</feature>
<comment type="caution">
    <text evidence="3">The sequence shown here is derived from an EMBL/GenBank/DDBJ whole genome shotgun (WGS) entry which is preliminary data.</text>
</comment>
<evidence type="ECO:0000313" key="4">
    <source>
        <dbReference type="Proteomes" id="UP001497472"/>
    </source>
</evidence>